<dbReference type="PANTHER" id="PTHR43024:SF1">
    <property type="entry name" value="UDP-N-ACETYLMURAMOYL-TRIPEPTIDE--D-ALANYL-D-ALANINE LIGASE"/>
    <property type="match status" value="1"/>
</dbReference>
<organism evidence="13 14">
    <name type="scientific">Aquilegia coerulea</name>
    <name type="common">Rocky mountain columbine</name>
    <dbReference type="NCBI Taxonomy" id="218851"/>
    <lineage>
        <taxon>Eukaryota</taxon>
        <taxon>Viridiplantae</taxon>
        <taxon>Streptophyta</taxon>
        <taxon>Embryophyta</taxon>
        <taxon>Tracheophyta</taxon>
        <taxon>Spermatophyta</taxon>
        <taxon>Magnoliopsida</taxon>
        <taxon>Ranunculales</taxon>
        <taxon>Ranunculaceae</taxon>
        <taxon>Thalictroideae</taxon>
        <taxon>Aquilegia</taxon>
    </lineage>
</organism>
<evidence type="ECO:0000259" key="11">
    <source>
        <dbReference type="Pfam" id="PF02875"/>
    </source>
</evidence>
<evidence type="ECO:0000313" key="14">
    <source>
        <dbReference type="Proteomes" id="UP000230069"/>
    </source>
</evidence>
<dbReference type="SUPFAM" id="SSF63418">
    <property type="entry name" value="MurE/MurF N-terminal domain"/>
    <property type="match status" value="1"/>
</dbReference>
<dbReference type="Gene3D" id="3.90.190.20">
    <property type="entry name" value="Mur ligase, C-terminal domain"/>
    <property type="match status" value="1"/>
</dbReference>
<evidence type="ECO:0000256" key="1">
    <source>
        <dbReference type="ARBA" id="ARBA00022490"/>
    </source>
</evidence>
<dbReference type="GO" id="GO:0008360">
    <property type="term" value="P:regulation of cell shape"/>
    <property type="evidence" value="ECO:0007669"/>
    <property type="project" value="UniProtKB-KW"/>
</dbReference>
<evidence type="ECO:0000256" key="2">
    <source>
        <dbReference type="ARBA" id="ARBA00022598"/>
    </source>
</evidence>
<sequence>WSVSEIAEAVNGKIVKWGSPGTICTDTRSLNTSTIAAGQWFFAITGENFDGHDFITSDLYSKGCVGVIGNKVCENWEWGFVKLQEEEDDCQNTLIALEKMGIYARNKFKGNVVGVTGSVGKTTTRTMIAIALENLGLVHQTNGNQNNQIGVALTMIGIPGNAQVAVVEMGMRRKGEILKLAGMCRPSIGVILNVEPAHLENFGCLKEIANAKGEILKEMKPGDICVMNADDPLVMSLPVPLGVKKVLFGRRMGSDVRLVVAENTNGGYGVRVVLERNTEMVEFVIQSPGLHLALNACAAAAVSGVLGVSLPEFAYSLPRFTPVNMRSELDIAENGVRIINDTYNANPTSTKAAISLLKGIECRGKRVAILGDMLELGPAEVEAHETVLSLCCVASIDMVALVGKKFISAAEKLKLSGTKKVICSLDSEALALQIAESINKDDVVLVKGSRSMKMETIVDAIKAIPLEPSV</sequence>
<dbReference type="PANTHER" id="PTHR43024">
    <property type="entry name" value="UDP-N-ACETYLMURAMOYL-TRIPEPTIDE--D-ALANYL-D-ALANINE LIGASE"/>
    <property type="match status" value="1"/>
</dbReference>
<feature type="domain" description="Mur ligase C-terminal" evidence="11">
    <location>
        <begin position="332"/>
        <end position="450"/>
    </location>
</feature>
<keyword evidence="2" id="KW-0436">Ligase</keyword>
<dbReference type="EMBL" id="KZ305052">
    <property type="protein sequence ID" value="PIA35397.1"/>
    <property type="molecule type" value="Genomic_DNA"/>
</dbReference>
<evidence type="ECO:0000256" key="8">
    <source>
        <dbReference type="ARBA" id="ARBA00023306"/>
    </source>
</evidence>
<dbReference type="OrthoDB" id="2020781at2759"/>
<dbReference type="InterPro" id="IPR036615">
    <property type="entry name" value="Mur_ligase_C_dom_sf"/>
</dbReference>
<evidence type="ECO:0000256" key="5">
    <source>
        <dbReference type="ARBA" id="ARBA00022840"/>
    </source>
</evidence>
<keyword evidence="6" id="KW-0133">Cell shape</keyword>
<dbReference type="Proteomes" id="UP000230069">
    <property type="component" value="Unassembled WGS sequence"/>
</dbReference>
<keyword evidence="3" id="KW-0132">Cell division</keyword>
<dbReference type="NCBIfam" id="TIGR01143">
    <property type="entry name" value="murF"/>
    <property type="match status" value="1"/>
</dbReference>
<dbReference type="GO" id="GO:0047480">
    <property type="term" value="F:UDP-N-acetylmuramoyl-tripeptide-D-alanyl-D-alanine ligase activity"/>
    <property type="evidence" value="ECO:0007669"/>
    <property type="project" value="InterPro"/>
</dbReference>
<keyword evidence="9" id="KW-0961">Cell wall biogenesis/degradation</keyword>
<dbReference type="InterPro" id="IPR013221">
    <property type="entry name" value="Mur_ligase_cen"/>
</dbReference>
<dbReference type="InParanoid" id="A0A2G5CWT8"/>
<evidence type="ECO:0000256" key="4">
    <source>
        <dbReference type="ARBA" id="ARBA00022741"/>
    </source>
</evidence>
<evidence type="ECO:0000256" key="7">
    <source>
        <dbReference type="ARBA" id="ARBA00022984"/>
    </source>
</evidence>
<keyword evidence="1" id="KW-0963">Cytoplasm</keyword>
<evidence type="ECO:0000259" key="12">
    <source>
        <dbReference type="Pfam" id="PF08245"/>
    </source>
</evidence>
<dbReference type="InterPro" id="IPR004101">
    <property type="entry name" value="Mur_ligase_C"/>
</dbReference>
<feature type="domain" description="Mur ligase central" evidence="12">
    <location>
        <begin position="115"/>
        <end position="302"/>
    </location>
</feature>
<dbReference type="GO" id="GO:0051301">
    <property type="term" value="P:cell division"/>
    <property type="evidence" value="ECO:0007669"/>
    <property type="project" value="UniProtKB-KW"/>
</dbReference>
<dbReference type="STRING" id="218851.A0A2G5CWT8"/>
<evidence type="ECO:0000256" key="6">
    <source>
        <dbReference type="ARBA" id="ARBA00022960"/>
    </source>
</evidence>
<feature type="non-terminal residue" evidence="13">
    <location>
        <position position="1"/>
    </location>
</feature>
<gene>
    <name evidence="13" type="ORF">AQUCO_03500048v1</name>
</gene>
<evidence type="ECO:0000256" key="10">
    <source>
        <dbReference type="ARBA" id="ARBA00031461"/>
    </source>
</evidence>
<keyword evidence="14" id="KW-1185">Reference proteome</keyword>
<evidence type="ECO:0000313" key="13">
    <source>
        <dbReference type="EMBL" id="PIA35397.1"/>
    </source>
</evidence>
<evidence type="ECO:0000256" key="9">
    <source>
        <dbReference type="ARBA" id="ARBA00023316"/>
    </source>
</evidence>
<keyword evidence="8" id="KW-0131">Cell cycle</keyword>
<dbReference type="SUPFAM" id="SSF53623">
    <property type="entry name" value="MurD-like peptide ligases, catalytic domain"/>
    <property type="match status" value="1"/>
</dbReference>
<keyword evidence="5" id="KW-0067">ATP-binding</keyword>
<name>A0A2G5CWT8_AQUCA</name>
<dbReference type="InterPro" id="IPR035911">
    <property type="entry name" value="MurE/MurF_N"/>
</dbReference>
<dbReference type="InterPro" id="IPR036565">
    <property type="entry name" value="Mur-like_cat_sf"/>
</dbReference>
<dbReference type="InterPro" id="IPR005863">
    <property type="entry name" value="UDP-N-AcMur_synth"/>
</dbReference>
<dbReference type="Gene3D" id="3.40.1390.10">
    <property type="entry name" value="MurE/MurF, N-terminal domain"/>
    <property type="match status" value="1"/>
</dbReference>
<dbReference type="InterPro" id="IPR051046">
    <property type="entry name" value="MurCDEF_CellWall_CoF430Synth"/>
</dbReference>
<dbReference type="SUPFAM" id="SSF53244">
    <property type="entry name" value="MurD-like peptide ligases, peptide-binding domain"/>
    <property type="match status" value="1"/>
</dbReference>
<evidence type="ECO:0000256" key="3">
    <source>
        <dbReference type="ARBA" id="ARBA00022618"/>
    </source>
</evidence>
<proteinExistence type="inferred from homology"/>
<dbReference type="GO" id="GO:0005524">
    <property type="term" value="F:ATP binding"/>
    <property type="evidence" value="ECO:0007669"/>
    <property type="project" value="UniProtKB-KW"/>
</dbReference>
<dbReference type="Gene3D" id="3.40.1190.10">
    <property type="entry name" value="Mur-like, catalytic domain"/>
    <property type="match status" value="1"/>
</dbReference>
<reference evidence="13 14" key="1">
    <citation type="submission" date="2017-09" db="EMBL/GenBank/DDBJ databases">
        <title>WGS assembly of Aquilegia coerulea Goldsmith.</title>
        <authorList>
            <person name="Hodges S."/>
            <person name="Kramer E."/>
            <person name="Nordborg M."/>
            <person name="Tomkins J."/>
            <person name="Borevitz J."/>
            <person name="Derieg N."/>
            <person name="Yan J."/>
            <person name="Mihaltcheva S."/>
            <person name="Hayes R.D."/>
            <person name="Rokhsar D."/>
        </authorList>
    </citation>
    <scope>NUCLEOTIDE SEQUENCE [LARGE SCALE GENOMIC DNA]</scope>
    <source>
        <strain evidence="14">cv. Goldsmith</strain>
    </source>
</reference>
<dbReference type="GO" id="GO:0071555">
    <property type="term" value="P:cell wall organization"/>
    <property type="evidence" value="ECO:0007669"/>
    <property type="project" value="UniProtKB-KW"/>
</dbReference>
<keyword evidence="4" id="KW-0547">Nucleotide-binding</keyword>
<dbReference type="AlphaFoldDB" id="A0A2G5CWT8"/>
<protein>
    <recommendedName>
        <fullName evidence="10">UDP-MurNAc-pentapeptide synthetase</fullName>
    </recommendedName>
</protein>
<keyword evidence="7" id="KW-0573">Peptidoglycan synthesis</keyword>
<dbReference type="HAMAP" id="MF_02019">
    <property type="entry name" value="MurF"/>
    <property type="match status" value="1"/>
</dbReference>
<accession>A0A2G5CWT8</accession>
<dbReference type="Pfam" id="PF08245">
    <property type="entry name" value="Mur_ligase_M"/>
    <property type="match status" value="1"/>
</dbReference>
<dbReference type="Pfam" id="PF02875">
    <property type="entry name" value="Mur_ligase_C"/>
    <property type="match status" value="1"/>
</dbReference>